<dbReference type="PANTHER" id="PTHR10231">
    <property type="entry name" value="NUCLEOTIDE-SUGAR TRANSMEMBRANE TRANSPORTER"/>
    <property type="match status" value="1"/>
</dbReference>
<dbReference type="Proteomes" id="UP001287356">
    <property type="component" value="Unassembled WGS sequence"/>
</dbReference>
<organism evidence="6 7">
    <name type="scientific">Lasiosphaeria ovina</name>
    <dbReference type="NCBI Taxonomy" id="92902"/>
    <lineage>
        <taxon>Eukaryota</taxon>
        <taxon>Fungi</taxon>
        <taxon>Dikarya</taxon>
        <taxon>Ascomycota</taxon>
        <taxon>Pezizomycotina</taxon>
        <taxon>Sordariomycetes</taxon>
        <taxon>Sordariomycetidae</taxon>
        <taxon>Sordariales</taxon>
        <taxon>Lasiosphaeriaceae</taxon>
        <taxon>Lasiosphaeria</taxon>
    </lineage>
</organism>
<proteinExistence type="predicted"/>
<sequence length="427" mass="46789">MLGFAKGHGDPRRSAAGGLAQAPQQYWQVSVQRTSLILLVLQNSALVMVMHHSRNSPTNHQPRYLASTAVLLVEIIKLAASLSLAIYDLLQSHPASPASDIPALLWQSIFAPDCWKLVVPAALYTLQNSLVYVAISNLDAVTFQVTYQLKILTTVLFSILLLGRSISLRQWLALVLLTLGVALVQISGQISSEDWRERLSSLIRGGAALNVPTSSAFRGFTAVVAASITSGLTCVYFEKLVKDSLASVSLWTRNVQLSFFSLFPALFIGVLWQDGAAIARDGFFAGYGPIVWVTIALQAFGGLVVAVCIAYADNVAKNFAASLSIVVSYVATALLFRTPMTGPVSFFLPFCLTRMRILLGMLTNTRSRREVRPSCWPLCTCITAACRREWCSCPQPRRGTYRRRPLNRCYISSCPPLDSTGDNLYEK</sequence>
<dbReference type="SUPFAM" id="SSF103481">
    <property type="entry name" value="Multidrug resistance efflux transporter EmrE"/>
    <property type="match status" value="1"/>
</dbReference>
<dbReference type="GO" id="GO:0000139">
    <property type="term" value="C:Golgi membrane"/>
    <property type="evidence" value="ECO:0007669"/>
    <property type="project" value="InterPro"/>
</dbReference>
<keyword evidence="7" id="KW-1185">Reference proteome</keyword>
<evidence type="ECO:0000256" key="5">
    <source>
        <dbReference type="SAM" id="Phobius"/>
    </source>
</evidence>
<feature type="transmembrane region" description="Helical" evidence="5">
    <location>
        <begin position="64"/>
        <end position="87"/>
    </location>
</feature>
<dbReference type="EMBL" id="JAULSN010000006">
    <property type="protein sequence ID" value="KAK3369434.1"/>
    <property type="molecule type" value="Genomic_DNA"/>
</dbReference>
<dbReference type="Gene3D" id="1.10.3730.20">
    <property type="match status" value="1"/>
</dbReference>
<feature type="transmembrane region" description="Helical" evidence="5">
    <location>
        <begin position="147"/>
        <end position="164"/>
    </location>
</feature>
<dbReference type="GO" id="GO:0015165">
    <property type="term" value="F:pyrimidine nucleotide-sugar transmembrane transporter activity"/>
    <property type="evidence" value="ECO:0007669"/>
    <property type="project" value="InterPro"/>
</dbReference>
<keyword evidence="3 5" id="KW-1133">Transmembrane helix</keyword>
<evidence type="ECO:0000256" key="3">
    <source>
        <dbReference type="ARBA" id="ARBA00022989"/>
    </source>
</evidence>
<dbReference type="InterPro" id="IPR007271">
    <property type="entry name" value="Nuc_sug_transpt"/>
</dbReference>
<gene>
    <name evidence="6" type="ORF">B0T24DRAFT_360552</name>
</gene>
<evidence type="ECO:0000256" key="1">
    <source>
        <dbReference type="ARBA" id="ARBA00004141"/>
    </source>
</evidence>
<feature type="transmembrane region" description="Helical" evidence="5">
    <location>
        <begin position="319"/>
        <end position="338"/>
    </location>
</feature>
<keyword evidence="2 5" id="KW-0812">Transmembrane</keyword>
<evidence type="ECO:0000313" key="7">
    <source>
        <dbReference type="Proteomes" id="UP001287356"/>
    </source>
</evidence>
<comment type="caution">
    <text evidence="6">The sequence shown here is derived from an EMBL/GenBank/DDBJ whole genome shotgun (WGS) entry which is preliminary data.</text>
</comment>
<reference evidence="6" key="1">
    <citation type="journal article" date="2023" name="Mol. Phylogenet. Evol.">
        <title>Genome-scale phylogeny and comparative genomics of the fungal order Sordariales.</title>
        <authorList>
            <person name="Hensen N."/>
            <person name="Bonometti L."/>
            <person name="Westerberg I."/>
            <person name="Brannstrom I.O."/>
            <person name="Guillou S."/>
            <person name="Cros-Aarteil S."/>
            <person name="Calhoun S."/>
            <person name="Haridas S."/>
            <person name="Kuo A."/>
            <person name="Mondo S."/>
            <person name="Pangilinan J."/>
            <person name="Riley R."/>
            <person name="LaButti K."/>
            <person name="Andreopoulos B."/>
            <person name="Lipzen A."/>
            <person name="Chen C."/>
            <person name="Yan M."/>
            <person name="Daum C."/>
            <person name="Ng V."/>
            <person name="Clum A."/>
            <person name="Steindorff A."/>
            <person name="Ohm R.A."/>
            <person name="Martin F."/>
            <person name="Silar P."/>
            <person name="Natvig D.O."/>
            <person name="Lalanne C."/>
            <person name="Gautier V."/>
            <person name="Ament-Velasquez S.L."/>
            <person name="Kruys A."/>
            <person name="Hutchinson M.I."/>
            <person name="Powell A.J."/>
            <person name="Barry K."/>
            <person name="Miller A.N."/>
            <person name="Grigoriev I.V."/>
            <person name="Debuchy R."/>
            <person name="Gladieux P."/>
            <person name="Hiltunen Thoren M."/>
            <person name="Johannesson H."/>
        </authorList>
    </citation>
    <scope>NUCLEOTIDE SEQUENCE</scope>
    <source>
        <strain evidence="6">CBS 958.72</strain>
    </source>
</reference>
<protein>
    <submittedName>
        <fullName evidence="6">Nucleotide-sugar transporter-domain-containing protein</fullName>
    </submittedName>
</protein>
<feature type="transmembrane region" description="Helical" evidence="5">
    <location>
        <begin position="216"/>
        <end position="237"/>
    </location>
</feature>
<dbReference type="Pfam" id="PF04142">
    <property type="entry name" value="Nuc_sug_transp"/>
    <property type="match status" value="1"/>
</dbReference>
<accession>A0AAE0N4T0</accession>
<evidence type="ECO:0000313" key="6">
    <source>
        <dbReference type="EMBL" id="KAK3369434.1"/>
    </source>
</evidence>
<keyword evidence="4 5" id="KW-0472">Membrane</keyword>
<evidence type="ECO:0000256" key="4">
    <source>
        <dbReference type="ARBA" id="ARBA00023136"/>
    </source>
</evidence>
<feature type="transmembrane region" description="Helical" evidence="5">
    <location>
        <begin position="257"/>
        <end position="278"/>
    </location>
</feature>
<dbReference type="InterPro" id="IPR037185">
    <property type="entry name" value="EmrE-like"/>
</dbReference>
<reference evidence="6" key="2">
    <citation type="submission" date="2023-06" db="EMBL/GenBank/DDBJ databases">
        <authorList>
            <consortium name="Lawrence Berkeley National Laboratory"/>
            <person name="Haridas S."/>
            <person name="Hensen N."/>
            <person name="Bonometti L."/>
            <person name="Westerberg I."/>
            <person name="Brannstrom I.O."/>
            <person name="Guillou S."/>
            <person name="Cros-Aarteil S."/>
            <person name="Calhoun S."/>
            <person name="Kuo A."/>
            <person name="Mondo S."/>
            <person name="Pangilinan J."/>
            <person name="Riley R."/>
            <person name="Labutti K."/>
            <person name="Andreopoulos B."/>
            <person name="Lipzen A."/>
            <person name="Chen C."/>
            <person name="Yanf M."/>
            <person name="Daum C."/>
            <person name="Ng V."/>
            <person name="Clum A."/>
            <person name="Steindorff A."/>
            <person name="Ohm R."/>
            <person name="Martin F."/>
            <person name="Silar P."/>
            <person name="Natvig D."/>
            <person name="Lalanne C."/>
            <person name="Gautier V."/>
            <person name="Ament-Velasquez S.L."/>
            <person name="Kruys A."/>
            <person name="Hutchinson M.I."/>
            <person name="Powell A.J."/>
            <person name="Barry K."/>
            <person name="Miller A.N."/>
            <person name="Grigoriev I.V."/>
            <person name="Debuchy R."/>
            <person name="Gladieux P."/>
            <person name="Thoren M.H."/>
            <person name="Johannesson H."/>
        </authorList>
    </citation>
    <scope>NUCLEOTIDE SEQUENCE</scope>
    <source>
        <strain evidence="6">CBS 958.72</strain>
    </source>
</reference>
<dbReference type="NCBIfam" id="TIGR00803">
    <property type="entry name" value="nst"/>
    <property type="match status" value="1"/>
</dbReference>
<comment type="subcellular location">
    <subcellularLocation>
        <location evidence="1">Membrane</location>
        <topology evidence="1">Multi-pass membrane protein</topology>
    </subcellularLocation>
</comment>
<feature type="transmembrane region" description="Helical" evidence="5">
    <location>
        <begin position="171"/>
        <end position="190"/>
    </location>
</feature>
<dbReference type="AlphaFoldDB" id="A0AAE0N4T0"/>
<name>A0AAE0N4T0_9PEZI</name>
<feature type="transmembrane region" description="Helical" evidence="5">
    <location>
        <begin position="290"/>
        <end position="312"/>
    </location>
</feature>
<evidence type="ECO:0000256" key="2">
    <source>
        <dbReference type="ARBA" id="ARBA00022692"/>
    </source>
</evidence>